<dbReference type="InterPro" id="IPR001334">
    <property type="entry name" value="E6"/>
</dbReference>
<feature type="zinc finger region" evidence="16">
    <location>
        <begin position="100"/>
        <end position="136"/>
    </location>
</feature>
<dbReference type="RefSeq" id="YP_004169277.1">
    <property type="nucleotide sequence ID" value="NC_014954.1"/>
</dbReference>
<comment type="similarity">
    <text evidence="1 16 17">Belongs to the papillomaviridae E6 protein family.</text>
</comment>
<evidence type="ECO:0000256" key="1">
    <source>
        <dbReference type="ARBA" id="ARBA00006346"/>
    </source>
</evidence>
<keyword evidence="7 16" id="KW-0863">Zinc-finger</keyword>
<evidence type="ECO:0000256" key="6">
    <source>
        <dbReference type="ARBA" id="ARBA00022723"/>
    </source>
</evidence>
<evidence type="ECO:0000256" key="15">
    <source>
        <dbReference type="ARBA" id="ARBA00023323"/>
    </source>
</evidence>
<keyword evidence="15 16" id="KW-1119">Modulation of host cell apoptosis by virus</keyword>
<evidence type="ECO:0000256" key="2">
    <source>
        <dbReference type="ARBA" id="ARBA00022518"/>
    </source>
</evidence>
<dbReference type="GO" id="GO:0030430">
    <property type="term" value="C:host cell cytoplasm"/>
    <property type="evidence" value="ECO:0007669"/>
    <property type="project" value="UniProtKB-SubCell"/>
</dbReference>
<evidence type="ECO:0000256" key="16">
    <source>
        <dbReference type="HAMAP-Rule" id="MF_04006"/>
    </source>
</evidence>
<dbReference type="OrthoDB" id="27353at10239"/>
<evidence type="ECO:0000256" key="8">
    <source>
        <dbReference type="ARBA" id="ARBA00022833"/>
    </source>
</evidence>
<dbReference type="HAMAP" id="MF_04006">
    <property type="entry name" value="HPV_E6"/>
    <property type="match status" value="1"/>
</dbReference>
<keyword evidence="10 16" id="KW-0238">DNA-binding</keyword>
<comment type="caution">
    <text evidence="16">Lacks conserved residue(s) required for the propagation of feature annotation.</text>
</comment>
<dbReference type="GO" id="GO:0052170">
    <property type="term" value="P:symbiont-mediated suppression of host innate immune response"/>
    <property type="evidence" value="ECO:0007669"/>
    <property type="project" value="UniProtKB-KW"/>
</dbReference>
<dbReference type="GO" id="GO:0006355">
    <property type="term" value="P:regulation of DNA-templated transcription"/>
    <property type="evidence" value="ECO:0007669"/>
    <property type="project" value="UniProtKB-UniRule"/>
</dbReference>
<keyword evidence="2 16" id="KW-0244">Early protein</keyword>
<evidence type="ECO:0000256" key="10">
    <source>
        <dbReference type="ARBA" id="ARBA00023125"/>
    </source>
</evidence>
<evidence type="ECO:0000256" key="11">
    <source>
        <dbReference type="ARBA" id="ARBA00023159"/>
    </source>
</evidence>
<keyword evidence="13 16" id="KW-1035">Host cytoplasm</keyword>
<dbReference type="SUPFAM" id="SSF161229">
    <property type="entry name" value="E6 C-terminal domain-like"/>
    <property type="match status" value="2"/>
</dbReference>
<evidence type="ECO:0000256" key="5">
    <source>
        <dbReference type="ARBA" id="ARBA00022632"/>
    </source>
</evidence>
<dbReference type="GeneID" id="10146742"/>
<evidence type="ECO:0000256" key="17">
    <source>
        <dbReference type="RuleBase" id="RU363123"/>
    </source>
</evidence>
<keyword evidence="11 16" id="KW-0010">Activator</keyword>
<keyword evidence="4 16" id="KW-0945">Host-virus interaction</keyword>
<dbReference type="GO" id="GO:0003677">
    <property type="term" value="F:DNA binding"/>
    <property type="evidence" value="ECO:0007669"/>
    <property type="project" value="UniProtKB-UniRule"/>
</dbReference>
<evidence type="ECO:0000256" key="7">
    <source>
        <dbReference type="ARBA" id="ARBA00022771"/>
    </source>
</evidence>
<sequence>MASTYPNNLVDLCSACNISFFNLHLDCLFCKHKLTILDLAGFHQKQLSVVWRNDKAFGSCSKCLRLTANYERENYYRCSVKGSLISGLLKTPLKDITVRCLYCFQLLDLIEKTQHHLGDRDFHLVRNHWRGCCRNCYSYEG</sequence>
<dbReference type="GO" id="GO:0039502">
    <property type="term" value="P:symbiont-mediated suppression of host type I interferon-mediated signaling pathway"/>
    <property type="evidence" value="ECO:0007669"/>
    <property type="project" value="UniProtKB-UniRule"/>
</dbReference>
<keyword evidence="19" id="KW-1185">Reference proteome</keyword>
<dbReference type="Gene3D" id="3.30.240.40">
    <property type="entry name" value="E6 early regulatory protein"/>
    <property type="match status" value="2"/>
</dbReference>
<keyword evidence="5 16" id="KW-1090">Inhibition of host innate immune response by virus</keyword>
<evidence type="ECO:0000256" key="3">
    <source>
        <dbReference type="ARBA" id="ARBA00022562"/>
    </source>
</evidence>
<dbReference type="GO" id="GO:0039648">
    <property type="term" value="P:symbiont-mediated perturbation of host ubiquitin-like protein modification"/>
    <property type="evidence" value="ECO:0007669"/>
    <property type="project" value="UniProtKB-UniRule"/>
</dbReference>
<evidence type="ECO:0000256" key="14">
    <source>
        <dbReference type="ARBA" id="ARBA00023280"/>
    </source>
</evidence>
<evidence type="ECO:0000313" key="19">
    <source>
        <dbReference type="Proteomes" id="UP000096661"/>
    </source>
</evidence>
<comment type="subcellular location">
    <subcellularLocation>
        <location evidence="16 17">Host cytoplasm</location>
    </subcellularLocation>
    <subcellularLocation>
        <location evidence="16 17">Host nucleus</location>
    </subcellularLocation>
</comment>
<dbReference type="Proteomes" id="UP000096661">
    <property type="component" value="Segment"/>
</dbReference>
<name>E7BQ86_9PAPI</name>
<feature type="zinc finger region" evidence="16">
    <location>
        <begin position="27"/>
        <end position="63"/>
    </location>
</feature>
<keyword evidence="14 16" id="KW-0899">Viral immunoevasion</keyword>
<evidence type="ECO:0000256" key="4">
    <source>
        <dbReference type="ARBA" id="ARBA00022581"/>
    </source>
</evidence>
<protein>
    <recommendedName>
        <fullName evidence="16 17">Protein E6</fullName>
    </recommendedName>
</protein>
<keyword evidence="12 16" id="KW-0804">Transcription</keyword>
<gene>
    <name evidence="16 18" type="primary">E6</name>
</gene>
<evidence type="ECO:0000256" key="13">
    <source>
        <dbReference type="ARBA" id="ARBA00023200"/>
    </source>
</evidence>
<keyword evidence="6 16" id="KW-0479">Metal-binding</keyword>
<dbReference type="Pfam" id="PF00518">
    <property type="entry name" value="E6"/>
    <property type="match status" value="1"/>
</dbReference>
<keyword evidence="8 16" id="KW-0862">Zinc</keyword>
<reference evidence="18 19" key="1">
    <citation type="journal article" date="2011" name="J. Gen. Virol.">
        <title>Genomic characterization of ten novel cutaneous human papillomaviruses from keratotic lesions of immunosuppressed patients.</title>
        <authorList>
            <person name="Kohler A."/>
            <person name="Gottschling M."/>
            <person name="Manning K."/>
            <person name="Lehmann M.D."/>
            <person name="Schulz E."/>
            <person name="Kruger-Corcoran D."/>
            <person name="Stockfleth E."/>
            <person name="Nindl I."/>
        </authorList>
    </citation>
    <scope>NUCLEOTIDE SEQUENCE [LARGE SCALE GENOMIC DNA]</scope>
    <source>
        <strain evidence="18">27-49</strain>
    </source>
</reference>
<dbReference type="EMBL" id="GU117631">
    <property type="protein sequence ID" value="ADQ85957.1"/>
    <property type="molecule type" value="Genomic_DNA"/>
</dbReference>
<comment type="subunit">
    <text evidence="16">Forms homodimers. Interacts with ubiquitin-protein ligase UBE3A/E6-AP; this interaction stimulates UBE3A ubiquitin activity. Interacts with host BAK1.</text>
</comment>
<organism evidence="18 19">
    <name type="scientific">human papillomavirus 131</name>
    <dbReference type="NCBI Taxonomy" id="909330"/>
    <lineage>
        <taxon>Viruses</taxon>
        <taxon>Monodnaviria</taxon>
        <taxon>Shotokuvirae</taxon>
        <taxon>Cossaviricota</taxon>
        <taxon>Papovaviricetes</taxon>
        <taxon>Zurhausenvirales</taxon>
        <taxon>Papillomaviridae</taxon>
        <taxon>Firstpapillomavirinae</taxon>
        <taxon>Gammapapillomavirus</taxon>
        <taxon>Gammapapillomavirus 14</taxon>
    </lineage>
</organism>
<dbReference type="GO" id="GO:0008270">
    <property type="term" value="F:zinc ion binding"/>
    <property type="evidence" value="ECO:0007669"/>
    <property type="project" value="UniProtKB-KW"/>
</dbReference>
<dbReference type="InterPro" id="IPR038575">
    <property type="entry name" value="E6_sf"/>
</dbReference>
<keyword evidence="9 16" id="KW-0805">Transcription regulation</keyword>
<comment type="function">
    <text evidence="16">Plays a major role in the induction and maintenance of cellular transformation. E6 associates with host UBE3A/E6-AP ubiquitin-protein ligase and modulates its activity. Protects host keratinocytes from apoptosis by mediating the degradation of host BAK1. May also inhibit host immune response.</text>
</comment>
<dbReference type="GO" id="GO:0006351">
    <property type="term" value="P:DNA-templated transcription"/>
    <property type="evidence" value="ECO:0007669"/>
    <property type="project" value="UniProtKB-UniRule"/>
</dbReference>
<accession>E7BQ86</accession>
<dbReference type="KEGG" id="vg:10146742"/>
<dbReference type="GO" id="GO:0042025">
    <property type="term" value="C:host cell nucleus"/>
    <property type="evidence" value="ECO:0007669"/>
    <property type="project" value="UniProtKB-SubCell"/>
</dbReference>
<proteinExistence type="inferred from homology"/>
<evidence type="ECO:0000313" key="18">
    <source>
        <dbReference type="EMBL" id="ADQ85957.1"/>
    </source>
</evidence>
<evidence type="ECO:0000256" key="9">
    <source>
        <dbReference type="ARBA" id="ARBA00023015"/>
    </source>
</evidence>
<dbReference type="GO" id="GO:0052150">
    <property type="term" value="P:symbiont-mediated perturbation of host apoptosis"/>
    <property type="evidence" value="ECO:0007669"/>
    <property type="project" value="UniProtKB-KW"/>
</dbReference>
<evidence type="ECO:0000256" key="12">
    <source>
        <dbReference type="ARBA" id="ARBA00023163"/>
    </source>
</evidence>
<keyword evidence="3 16" id="KW-1048">Host nucleus</keyword>